<keyword evidence="1" id="KW-1133">Transmembrane helix</keyword>
<evidence type="ECO:0000256" key="1">
    <source>
        <dbReference type="SAM" id="Phobius"/>
    </source>
</evidence>
<evidence type="ECO:0000313" key="2">
    <source>
        <dbReference type="EMBL" id="SEL29375.1"/>
    </source>
</evidence>
<sequence length="140" mass="14454">MTDARTPFLVRYTLVLVGTHIALTALGMIVVQVFAVAIPSGAIAIIPPMIAALAAGQGWGRAIGAVPDSAAAWRFAVFGGLIALALQLAIAIFALVALPGFQLDTGAMLTLMAIMAVVFVMSVLVNRFFVTMGAKAVLRG</sequence>
<gene>
    <name evidence="2" type="ORF">SAMN04488526_2377</name>
</gene>
<accession>A0A1H7P2B9</accession>
<proteinExistence type="predicted"/>
<organism evidence="2 3">
    <name type="scientific">Jannaschia helgolandensis</name>
    <dbReference type="NCBI Taxonomy" id="188906"/>
    <lineage>
        <taxon>Bacteria</taxon>
        <taxon>Pseudomonadati</taxon>
        <taxon>Pseudomonadota</taxon>
        <taxon>Alphaproteobacteria</taxon>
        <taxon>Rhodobacterales</taxon>
        <taxon>Roseobacteraceae</taxon>
        <taxon>Jannaschia</taxon>
    </lineage>
</organism>
<dbReference type="OrthoDB" id="6335at188905"/>
<feature type="transmembrane region" description="Helical" evidence="1">
    <location>
        <begin position="72"/>
        <end position="101"/>
    </location>
</feature>
<dbReference type="EMBL" id="FNZQ01000004">
    <property type="protein sequence ID" value="SEL29375.1"/>
    <property type="molecule type" value="Genomic_DNA"/>
</dbReference>
<evidence type="ECO:0000313" key="3">
    <source>
        <dbReference type="Proteomes" id="UP000199283"/>
    </source>
</evidence>
<keyword evidence="1" id="KW-0472">Membrane</keyword>
<keyword evidence="1" id="KW-0812">Transmembrane</keyword>
<dbReference type="Proteomes" id="UP000199283">
    <property type="component" value="Unassembled WGS sequence"/>
</dbReference>
<feature type="transmembrane region" description="Helical" evidence="1">
    <location>
        <begin position="41"/>
        <end position="60"/>
    </location>
</feature>
<dbReference type="NCBIfam" id="NF038216">
    <property type="entry name" value="ABZJ_00895_fam"/>
    <property type="match status" value="1"/>
</dbReference>
<keyword evidence="3" id="KW-1185">Reference proteome</keyword>
<dbReference type="RefSeq" id="WP_092762995.1">
    <property type="nucleotide sequence ID" value="NZ_FNZQ01000004.1"/>
</dbReference>
<dbReference type="STRING" id="188906.SAMN04488526_2377"/>
<feature type="transmembrane region" description="Helical" evidence="1">
    <location>
        <begin position="107"/>
        <end position="130"/>
    </location>
</feature>
<name>A0A1H7P2B9_9RHOB</name>
<dbReference type="InterPro" id="IPR047730">
    <property type="entry name" value="ABZJ_00895-like"/>
</dbReference>
<feature type="transmembrane region" description="Helical" evidence="1">
    <location>
        <begin position="12"/>
        <end position="35"/>
    </location>
</feature>
<reference evidence="2 3" key="1">
    <citation type="submission" date="2016-10" db="EMBL/GenBank/DDBJ databases">
        <authorList>
            <person name="de Groot N.N."/>
        </authorList>
    </citation>
    <scope>NUCLEOTIDE SEQUENCE [LARGE SCALE GENOMIC DNA]</scope>
    <source>
        <strain evidence="2 3">DSM 14858</strain>
    </source>
</reference>
<protein>
    <submittedName>
        <fullName evidence="2">Uncharacterized protein</fullName>
    </submittedName>
</protein>
<dbReference type="AlphaFoldDB" id="A0A1H7P2B9"/>